<feature type="region of interest" description="Disordered" evidence="1">
    <location>
        <begin position="609"/>
        <end position="673"/>
    </location>
</feature>
<dbReference type="Proteomes" id="UP000654075">
    <property type="component" value="Unassembled WGS sequence"/>
</dbReference>
<evidence type="ECO:0000313" key="3">
    <source>
        <dbReference type="EMBL" id="CAE8581077.1"/>
    </source>
</evidence>
<dbReference type="AlphaFoldDB" id="A0A813CYW4"/>
<accession>A0A813CYW4</accession>
<organism evidence="3 4">
    <name type="scientific">Polarella glacialis</name>
    <name type="common">Dinoflagellate</name>
    <dbReference type="NCBI Taxonomy" id="89957"/>
    <lineage>
        <taxon>Eukaryota</taxon>
        <taxon>Sar</taxon>
        <taxon>Alveolata</taxon>
        <taxon>Dinophyceae</taxon>
        <taxon>Suessiales</taxon>
        <taxon>Suessiaceae</taxon>
        <taxon>Polarella</taxon>
    </lineage>
</organism>
<protein>
    <submittedName>
        <fullName evidence="3">Uncharacterized protein</fullName>
    </submittedName>
</protein>
<dbReference type="EMBL" id="CAJNNV010000020">
    <property type="protein sequence ID" value="CAE8581077.1"/>
    <property type="molecule type" value="Genomic_DNA"/>
</dbReference>
<keyword evidence="2" id="KW-0472">Membrane</keyword>
<feature type="transmembrane region" description="Helical" evidence="2">
    <location>
        <begin position="184"/>
        <end position="205"/>
    </location>
</feature>
<feature type="transmembrane region" description="Helical" evidence="2">
    <location>
        <begin position="217"/>
        <end position="238"/>
    </location>
</feature>
<keyword evidence="4" id="KW-1185">Reference proteome</keyword>
<feature type="compositionally biased region" description="Acidic residues" evidence="1">
    <location>
        <begin position="653"/>
        <end position="672"/>
    </location>
</feature>
<keyword evidence="2" id="KW-0812">Transmembrane</keyword>
<sequence>MAPGPVLSSYDLMWCWVPSNFPAAASTALVLLFTAQLWCEHKLPALDGTGKLWPQFPSSSEECRMSLKAFTLLATSIWAFVVSILALMYVTFVDTVVAENPGRVPLLQFHLFLYTVCVASKVALTLWPAASSSILDGFIQGVQMIIFVRQIITPPRSVFVFAIGSNIFRVWLCINTSDYRVTAFWNFLIGLAATHKNVTVLGMFMKCEQLGFKEAEIRASLIAMATAEVMFSFVFSLLSAAVEILFLKLGDAIMGERASNDKMSAVRRMLTVFCDAQVYINSSLELIGQQNVFANFLKTICGKTLEGIEFISLLCEADRQRFKDFTRNGASVSSGLFPTALPCGSLHVQMSDATGSFLDVELLHVCIPERNGGLGHLIGIREQSRDVTARVIAAEKVDTTHDQVHTEESEMPGIVAAQVSASAFPSDKESHIPRDPVFGTLSSARLRHFDKQVVPGTSSFSQSSDASSTSSAGSTAALKGIKNVDVSIDAFSPDLPIKSAMIRFCDSNVEASTRSIPTMKDLLSPADFSMLCDWIQDEINSAGTVGCKSERLSPMVLNAGFGKCVISDKHELFTVCIGGQQEESSCRVGASGSSAAPCAKLQAFDTEQRQKNKDQYQDEVEVGQQEDADKSKEDYSLKQLEGEERDEAGRIVEEDEDDEEEEEEYDEAEVDEGNQINSVLRLSLFSVLKIPKMRGRQFRVRQKNSRTSAVGSLATIREFPKVGLGPYV</sequence>
<proteinExistence type="predicted"/>
<feature type="compositionally biased region" description="Basic and acidic residues" evidence="1">
    <location>
        <begin position="627"/>
        <end position="652"/>
    </location>
</feature>
<keyword evidence="2" id="KW-1133">Transmembrane helix</keyword>
<evidence type="ECO:0000256" key="1">
    <source>
        <dbReference type="SAM" id="MobiDB-lite"/>
    </source>
</evidence>
<comment type="caution">
    <text evidence="3">The sequence shown here is derived from an EMBL/GenBank/DDBJ whole genome shotgun (WGS) entry which is preliminary data.</text>
</comment>
<name>A0A813CYW4_POLGL</name>
<feature type="transmembrane region" description="Helical" evidence="2">
    <location>
        <begin position="111"/>
        <end position="130"/>
    </location>
</feature>
<feature type="transmembrane region" description="Helical" evidence="2">
    <location>
        <begin position="151"/>
        <end position="172"/>
    </location>
</feature>
<reference evidence="3" key="1">
    <citation type="submission" date="2021-02" db="EMBL/GenBank/DDBJ databases">
        <authorList>
            <person name="Dougan E. K."/>
            <person name="Rhodes N."/>
            <person name="Thang M."/>
            <person name="Chan C."/>
        </authorList>
    </citation>
    <scope>NUCLEOTIDE SEQUENCE</scope>
</reference>
<feature type="compositionally biased region" description="Acidic residues" evidence="1">
    <location>
        <begin position="617"/>
        <end position="626"/>
    </location>
</feature>
<evidence type="ECO:0000313" key="4">
    <source>
        <dbReference type="Proteomes" id="UP000654075"/>
    </source>
</evidence>
<feature type="transmembrane region" description="Helical" evidence="2">
    <location>
        <begin position="20"/>
        <end position="39"/>
    </location>
</feature>
<evidence type="ECO:0000256" key="2">
    <source>
        <dbReference type="SAM" id="Phobius"/>
    </source>
</evidence>
<gene>
    <name evidence="3" type="ORF">PGLA1383_LOCUS108</name>
</gene>
<feature type="transmembrane region" description="Helical" evidence="2">
    <location>
        <begin position="69"/>
        <end position="91"/>
    </location>
</feature>